<comment type="similarity">
    <text evidence="3 13">Belongs to the lyase 1 family. Adenylosuccinate lyase subfamily.</text>
</comment>
<evidence type="ECO:0000256" key="12">
    <source>
        <dbReference type="NCBIfam" id="TIGR00928"/>
    </source>
</evidence>
<dbReference type="NCBIfam" id="NF006764">
    <property type="entry name" value="PRK09285.1"/>
    <property type="match status" value="1"/>
</dbReference>
<dbReference type="InterPro" id="IPR020557">
    <property type="entry name" value="Fumarate_lyase_CS"/>
</dbReference>
<organism evidence="17 18">
    <name type="scientific">Delftia lacustris</name>
    <dbReference type="NCBI Taxonomy" id="558537"/>
    <lineage>
        <taxon>Bacteria</taxon>
        <taxon>Pseudomonadati</taxon>
        <taxon>Pseudomonadota</taxon>
        <taxon>Betaproteobacteria</taxon>
        <taxon>Burkholderiales</taxon>
        <taxon>Comamonadaceae</taxon>
        <taxon>Delftia</taxon>
    </lineage>
</organism>
<dbReference type="Gene3D" id="1.10.40.30">
    <property type="entry name" value="Fumarase/aspartase (C-terminal domain)"/>
    <property type="match status" value="1"/>
</dbReference>
<evidence type="ECO:0000256" key="6">
    <source>
        <dbReference type="ARBA" id="ARBA00022755"/>
    </source>
</evidence>
<dbReference type="InterPro" id="IPR008948">
    <property type="entry name" value="L-Aspartase-like"/>
</dbReference>
<dbReference type="SUPFAM" id="SSF48557">
    <property type="entry name" value="L-aspartase-like"/>
    <property type="match status" value="1"/>
</dbReference>
<evidence type="ECO:0000256" key="9">
    <source>
        <dbReference type="ARBA" id="ARBA00025012"/>
    </source>
</evidence>
<reference evidence="16 19" key="2">
    <citation type="submission" date="2020-12" db="EMBL/GenBank/DDBJ databases">
        <title>FDA dAtabase for Regulatory Grade micrObial Sequences (FDA-ARGOS): Supporting development and validation of Infectious Disease Dx tests.</title>
        <authorList>
            <person name="Sproer C."/>
            <person name="Gronow S."/>
            <person name="Severitt S."/>
            <person name="Schroder I."/>
            <person name="Tallon L."/>
            <person name="Sadzewicz L."/>
            <person name="Zhao X."/>
            <person name="Boylan J."/>
            <person name="Ott S."/>
            <person name="Bowen H."/>
            <person name="Vavikolanu K."/>
            <person name="Mehta A."/>
            <person name="Aluvathingal J."/>
            <person name="Nadendla S."/>
            <person name="Lowell S."/>
            <person name="Myers T."/>
            <person name="Yan Y."/>
            <person name="Sichtig H."/>
        </authorList>
    </citation>
    <scope>NUCLEOTIDE SEQUENCE [LARGE SCALE GENOMIC DNA]</scope>
    <source>
        <strain evidence="16 19">FDAARGOS_890</strain>
    </source>
</reference>
<feature type="domain" description="Fumarate lyase N-terminal" evidence="14">
    <location>
        <begin position="14"/>
        <end position="316"/>
    </location>
</feature>
<evidence type="ECO:0000256" key="10">
    <source>
        <dbReference type="ARBA" id="ARBA00030717"/>
    </source>
</evidence>
<dbReference type="InterPro" id="IPR047136">
    <property type="entry name" value="PurB_bact"/>
</dbReference>
<dbReference type="EMBL" id="FNPE01000001">
    <property type="protein sequence ID" value="SDX88195.1"/>
    <property type="molecule type" value="Genomic_DNA"/>
</dbReference>
<name>A0A1H3FBD0_9BURK</name>
<dbReference type="GO" id="GO:0004018">
    <property type="term" value="F:N6-(1,2-dicarboxyethyl)AMP AMP-lyase (fumarate-forming) activity"/>
    <property type="evidence" value="ECO:0007669"/>
    <property type="project" value="UniProtKB-UniRule"/>
</dbReference>
<keyword evidence="6 13" id="KW-0658">Purine biosynthesis</keyword>
<dbReference type="EMBL" id="CP065748">
    <property type="protein sequence ID" value="QPS79369.1"/>
    <property type="molecule type" value="Genomic_DNA"/>
</dbReference>
<evidence type="ECO:0000256" key="8">
    <source>
        <dbReference type="ARBA" id="ARBA00024477"/>
    </source>
</evidence>
<comment type="pathway">
    <text evidence="2 13">Purine metabolism; AMP biosynthesis via de novo pathway; AMP from IMP: step 2/2.</text>
</comment>
<comment type="pathway">
    <text evidence="1 13">Purine metabolism; IMP biosynthesis via de novo pathway; 5-amino-1-(5-phospho-D-ribosyl)imidazole-4-carboxamide from 5-amino-1-(5-phospho-D-ribosyl)imidazole-4-carboxylate: step 2/2.</text>
</comment>
<proteinExistence type="inferred from homology"/>
<evidence type="ECO:0000256" key="3">
    <source>
        <dbReference type="ARBA" id="ARBA00008273"/>
    </source>
</evidence>
<dbReference type="PANTHER" id="PTHR43411">
    <property type="entry name" value="ADENYLOSUCCINATE LYASE"/>
    <property type="match status" value="1"/>
</dbReference>
<dbReference type="InterPro" id="IPR004769">
    <property type="entry name" value="Pur_lyase"/>
</dbReference>
<dbReference type="Pfam" id="PF08328">
    <property type="entry name" value="ASL_C"/>
    <property type="match status" value="1"/>
</dbReference>
<dbReference type="Gene3D" id="1.10.275.10">
    <property type="entry name" value="Fumarase/aspartase (N-terminal domain)"/>
    <property type="match status" value="1"/>
</dbReference>
<comment type="catalytic activity">
    <reaction evidence="11">
        <text>N(6)-(1,2-dicarboxyethyl)-AMP = fumarate + AMP</text>
        <dbReference type="Rhea" id="RHEA:16853"/>
        <dbReference type="ChEBI" id="CHEBI:29806"/>
        <dbReference type="ChEBI" id="CHEBI:57567"/>
        <dbReference type="ChEBI" id="CHEBI:456215"/>
        <dbReference type="EC" id="4.3.2.2"/>
    </reaction>
    <physiologicalReaction direction="left-to-right" evidence="11">
        <dbReference type="Rhea" id="RHEA:16854"/>
    </physiologicalReaction>
</comment>
<evidence type="ECO:0000259" key="14">
    <source>
        <dbReference type="Pfam" id="PF00206"/>
    </source>
</evidence>
<dbReference type="FunFam" id="1.20.200.10:FF:000004">
    <property type="entry name" value="Adenylosuccinate lyase"/>
    <property type="match status" value="1"/>
</dbReference>
<dbReference type="UniPathway" id="UPA00074">
    <property type="reaction ID" value="UER00132"/>
</dbReference>
<evidence type="ECO:0000256" key="11">
    <source>
        <dbReference type="ARBA" id="ARBA00049115"/>
    </source>
</evidence>
<evidence type="ECO:0000313" key="17">
    <source>
        <dbReference type="EMBL" id="SDX88195.1"/>
    </source>
</evidence>
<keyword evidence="19" id="KW-1185">Reference proteome</keyword>
<evidence type="ECO:0000313" key="18">
    <source>
        <dbReference type="Proteomes" id="UP000183417"/>
    </source>
</evidence>
<evidence type="ECO:0000256" key="5">
    <source>
        <dbReference type="ARBA" id="ARBA00017058"/>
    </source>
</evidence>
<dbReference type="PROSITE" id="PS00163">
    <property type="entry name" value="FUMARATE_LYASES"/>
    <property type="match status" value="1"/>
</dbReference>
<dbReference type="Gene3D" id="1.20.200.10">
    <property type="entry name" value="Fumarase/aspartase (Central domain)"/>
    <property type="match status" value="1"/>
</dbReference>
<evidence type="ECO:0000313" key="16">
    <source>
        <dbReference type="EMBL" id="QPS79369.1"/>
    </source>
</evidence>
<dbReference type="InterPro" id="IPR022761">
    <property type="entry name" value="Fumarate_lyase_N"/>
</dbReference>
<dbReference type="PRINTS" id="PR00149">
    <property type="entry name" value="FUMRATELYASE"/>
</dbReference>
<dbReference type="KEGG" id="dla:I6G47_20365"/>
<dbReference type="Pfam" id="PF00206">
    <property type="entry name" value="Lyase_1"/>
    <property type="match status" value="1"/>
</dbReference>
<evidence type="ECO:0000256" key="7">
    <source>
        <dbReference type="ARBA" id="ARBA00023239"/>
    </source>
</evidence>
<protein>
    <recommendedName>
        <fullName evidence="5 12">Adenylosuccinate lyase</fullName>
        <shortName evidence="13">ASL</shortName>
        <ecNumber evidence="4 12">4.3.2.2</ecNumber>
    </recommendedName>
    <alternativeName>
        <fullName evidence="10 13">Adenylosuccinase</fullName>
    </alternativeName>
</protein>
<dbReference type="Proteomes" id="UP000183417">
    <property type="component" value="Unassembled WGS sequence"/>
</dbReference>
<dbReference type="UniPathway" id="UPA00075">
    <property type="reaction ID" value="UER00336"/>
</dbReference>
<comment type="catalytic activity">
    <reaction evidence="8">
        <text>(2S)-2-[5-amino-1-(5-phospho-beta-D-ribosyl)imidazole-4-carboxamido]succinate = 5-amino-1-(5-phospho-beta-D-ribosyl)imidazole-4-carboxamide + fumarate</text>
        <dbReference type="Rhea" id="RHEA:23920"/>
        <dbReference type="ChEBI" id="CHEBI:29806"/>
        <dbReference type="ChEBI" id="CHEBI:58443"/>
        <dbReference type="ChEBI" id="CHEBI:58475"/>
        <dbReference type="EC" id="4.3.2.2"/>
    </reaction>
    <physiologicalReaction direction="left-to-right" evidence="8">
        <dbReference type="Rhea" id="RHEA:23921"/>
    </physiologicalReaction>
</comment>
<feature type="domain" description="Adenylosuccinate lyase PurB C-terminal" evidence="15">
    <location>
        <begin position="335"/>
        <end position="449"/>
    </location>
</feature>
<evidence type="ECO:0000256" key="2">
    <source>
        <dbReference type="ARBA" id="ARBA00004734"/>
    </source>
</evidence>
<evidence type="ECO:0000256" key="13">
    <source>
        <dbReference type="RuleBase" id="RU361172"/>
    </source>
</evidence>
<accession>A0A1H3FBD0</accession>
<comment type="function">
    <text evidence="9">Catalyzes two reactions in de novo purine nucleotide biosynthesis. Catalyzes the breakdown of 5-aminoimidazole- (N-succinylocarboxamide) ribotide (SAICAR or 2-[5-amino-1-(5-phospho-beta-D-ribosyl)imidazole-4-carboxamido]succinate) to 5-aminoimidazole-4-carboxamide ribotide (AICAR or 5-amino-1-(5-phospho-beta-D-ribosyl)imidazole-4-carboxamide) and fumarate, and of adenylosuccinate (ADS or N(6)-(1,2-dicarboxyethyl)-AMP) to adenosine monophosphate (AMP) and fumarate.</text>
</comment>
<dbReference type="PANTHER" id="PTHR43411:SF1">
    <property type="entry name" value="ADENYLOSUCCINATE LYASE"/>
    <property type="match status" value="1"/>
</dbReference>
<keyword evidence="7 13" id="KW-0456">Lyase</keyword>
<sequence length="459" mass="51004">MNLPHISALSPLDGRYAAKLSPLRPIMSEMGYMHRRVQVEVTWFIALSDAGFAEFKPLSEGARVYLQDLVKNFSEADAVAIKDIEKTTNHDVKAVEYWIKGKFDGRPELLKAAEFVHFACTSEDINNTSHALQLRAGRDSVLLPAISGITAKLREMAHAYAAVPMLSRTHGQTASPTTVGKEIANVLVRLEKASARIAEVKLLAKMNGAVGNYNAHLSAWPEFDWEAFSKNVIESPEPQGLGLSFQPYSIQIEPHDYMAELFDAIARANTILIDFSRDVWGYVSLGYFKQRLKAGEIGSSTMPHKVNPIDFENAEGNLGLANALLKHLAEKLPISRWQRDLTDSTVLRNIGVAMGYATLAYSSLMTGLNKLELNEERLQEDLDNAWEVLAEPIQTVMRRYGVQGAYEKLKEVTRGKTVQAEDLHRLINGLEIPQADKDRLLAMTPASYVGKAAELARRV</sequence>
<dbReference type="AlphaFoldDB" id="A0A1H3FBD0"/>
<evidence type="ECO:0000313" key="19">
    <source>
        <dbReference type="Proteomes" id="UP000595064"/>
    </source>
</evidence>
<evidence type="ECO:0000259" key="15">
    <source>
        <dbReference type="Pfam" id="PF08328"/>
    </source>
</evidence>
<dbReference type="GO" id="GO:0044208">
    <property type="term" value="P:'de novo' AMP biosynthetic process"/>
    <property type="evidence" value="ECO:0007669"/>
    <property type="project" value="UniProtKB-UniPathway"/>
</dbReference>
<dbReference type="GO" id="GO:0006189">
    <property type="term" value="P:'de novo' IMP biosynthetic process"/>
    <property type="evidence" value="ECO:0007669"/>
    <property type="project" value="UniProtKB-UniPathway"/>
</dbReference>
<dbReference type="InterPro" id="IPR024083">
    <property type="entry name" value="Fumarase/histidase_N"/>
</dbReference>
<dbReference type="NCBIfam" id="TIGR00928">
    <property type="entry name" value="purB"/>
    <property type="match status" value="1"/>
</dbReference>
<evidence type="ECO:0000256" key="4">
    <source>
        <dbReference type="ARBA" id="ARBA00012339"/>
    </source>
</evidence>
<dbReference type="CDD" id="cd01598">
    <property type="entry name" value="PurB"/>
    <property type="match status" value="1"/>
</dbReference>
<reference evidence="17 18" key="1">
    <citation type="submission" date="2016-10" db="EMBL/GenBank/DDBJ databases">
        <authorList>
            <person name="de Groot N.N."/>
        </authorList>
    </citation>
    <scope>NUCLEOTIDE SEQUENCE [LARGE SCALE GENOMIC DNA]</scope>
    <source>
        <strain evidence="17 18">LMG 24775</strain>
    </source>
</reference>
<gene>
    <name evidence="16" type="primary">purB</name>
    <name evidence="16" type="ORF">I6G47_20365</name>
    <name evidence="17" type="ORF">SAMN05421547_101585</name>
</gene>
<dbReference type="InterPro" id="IPR000362">
    <property type="entry name" value="Fumarate_lyase_fam"/>
</dbReference>
<dbReference type="InterPro" id="IPR013539">
    <property type="entry name" value="PurB_C"/>
</dbReference>
<dbReference type="RefSeq" id="WP_016449379.1">
    <property type="nucleotide sequence ID" value="NZ_CP065748.1"/>
</dbReference>
<dbReference type="GO" id="GO:0005829">
    <property type="term" value="C:cytosol"/>
    <property type="evidence" value="ECO:0007669"/>
    <property type="project" value="TreeGrafter"/>
</dbReference>
<dbReference type="EC" id="4.3.2.2" evidence="4 12"/>
<dbReference type="GeneID" id="94695391"/>
<evidence type="ECO:0000256" key="1">
    <source>
        <dbReference type="ARBA" id="ARBA00004706"/>
    </source>
</evidence>
<dbReference type="Proteomes" id="UP000595064">
    <property type="component" value="Chromosome"/>
</dbReference>